<dbReference type="EMBL" id="LPNN01000009">
    <property type="protein sequence ID" value="OEJ82693.1"/>
    <property type="molecule type" value="Genomic_DNA"/>
</dbReference>
<sequence length="98" mass="11391">MNSQSINELRQDPGLKKYFPEGTSDEDITKIVMKILKERQELKEKSVEPKEQAKPVQETSNKKTKHEKKKTEKTCSFCQNKGHQRSKCPKKLYPGLDL</sequence>
<proteinExistence type="predicted"/>
<feature type="compositionally biased region" description="Basic and acidic residues" evidence="1">
    <location>
        <begin position="9"/>
        <end position="19"/>
    </location>
</feature>
<dbReference type="Pfam" id="PF16588">
    <property type="entry name" value="zf-C2H2_10"/>
    <property type="match status" value="1"/>
</dbReference>
<accession>A0A1E5R836</accession>
<dbReference type="AlphaFoldDB" id="A0A1E5R836"/>
<dbReference type="Proteomes" id="UP000095358">
    <property type="component" value="Unassembled WGS sequence"/>
</dbReference>
<dbReference type="SUPFAM" id="SSF57756">
    <property type="entry name" value="Retrovirus zinc finger-like domains"/>
    <property type="match status" value="1"/>
</dbReference>
<feature type="region of interest" description="Disordered" evidence="1">
    <location>
        <begin position="40"/>
        <end position="98"/>
    </location>
</feature>
<dbReference type="GO" id="GO:0003676">
    <property type="term" value="F:nucleic acid binding"/>
    <property type="evidence" value="ECO:0007669"/>
    <property type="project" value="InterPro"/>
</dbReference>
<comment type="caution">
    <text evidence="2">The sequence shown here is derived from an EMBL/GenBank/DDBJ whole genome shotgun (WGS) entry which is preliminary data.</text>
</comment>
<feature type="region of interest" description="Disordered" evidence="1">
    <location>
        <begin position="1"/>
        <end position="22"/>
    </location>
</feature>
<gene>
    <name evidence="2" type="ORF">AWRI3580_g3740</name>
</gene>
<evidence type="ECO:0000313" key="3">
    <source>
        <dbReference type="Proteomes" id="UP000095358"/>
    </source>
</evidence>
<feature type="compositionally biased region" description="Basic and acidic residues" evidence="1">
    <location>
        <begin position="40"/>
        <end position="53"/>
    </location>
</feature>
<dbReference type="InterPro" id="IPR036875">
    <property type="entry name" value="Znf_CCHC_sf"/>
</dbReference>
<name>A0A1E5R836_HANUV</name>
<dbReference type="GO" id="GO:0008270">
    <property type="term" value="F:zinc ion binding"/>
    <property type="evidence" value="ECO:0007669"/>
    <property type="project" value="InterPro"/>
</dbReference>
<keyword evidence="3" id="KW-1185">Reference proteome</keyword>
<evidence type="ECO:0000313" key="2">
    <source>
        <dbReference type="EMBL" id="OEJ82693.1"/>
    </source>
</evidence>
<protein>
    <recommendedName>
        <fullName evidence="4">CCHC-type domain-containing protein</fullName>
    </recommendedName>
</protein>
<evidence type="ECO:0008006" key="4">
    <source>
        <dbReference type="Google" id="ProtNLM"/>
    </source>
</evidence>
<dbReference type="VEuPathDB" id="FungiDB:AWRI3580_g3740"/>
<dbReference type="OrthoDB" id="3974171at2759"/>
<evidence type="ECO:0000256" key="1">
    <source>
        <dbReference type="SAM" id="MobiDB-lite"/>
    </source>
</evidence>
<reference evidence="3" key="1">
    <citation type="journal article" date="2016" name="Genome Announc.">
        <title>Genome sequences of three species of Hanseniaspora isolated from spontaneous wine fermentations.</title>
        <authorList>
            <person name="Sternes P.R."/>
            <person name="Lee D."/>
            <person name="Kutyna D.R."/>
            <person name="Borneman A.R."/>
        </authorList>
    </citation>
    <scope>NUCLEOTIDE SEQUENCE [LARGE SCALE GENOMIC DNA]</scope>
    <source>
        <strain evidence="3">AWRI3580</strain>
    </source>
</reference>
<organism evidence="2 3">
    <name type="scientific">Hanseniaspora uvarum</name>
    <name type="common">Yeast</name>
    <name type="synonym">Kloeckera apiculata</name>
    <dbReference type="NCBI Taxonomy" id="29833"/>
    <lineage>
        <taxon>Eukaryota</taxon>
        <taxon>Fungi</taxon>
        <taxon>Dikarya</taxon>
        <taxon>Ascomycota</taxon>
        <taxon>Saccharomycotina</taxon>
        <taxon>Saccharomycetes</taxon>
        <taxon>Saccharomycodales</taxon>
        <taxon>Saccharomycodaceae</taxon>
        <taxon>Hanseniaspora</taxon>
    </lineage>
</organism>